<evidence type="ECO:0000313" key="6">
    <source>
        <dbReference type="EMBL" id="KAJ3044866.1"/>
    </source>
</evidence>
<dbReference type="Pfam" id="PF04144">
    <property type="entry name" value="SCAMP"/>
    <property type="match status" value="1"/>
</dbReference>
<organism evidence="6 7">
    <name type="scientific">Rhizophlyctis rosea</name>
    <dbReference type="NCBI Taxonomy" id="64517"/>
    <lineage>
        <taxon>Eukaryota</taxon>
        <taxon>Fungi</taxon>
        <taxon>Fungi incertae sedis</taxon>
        <taxon>Chytridiomycota</taxon>
        <taxon>Chytridiomycota incertae sedis</taxon>
        <taxon>Chytridiomycetes</taxon>
        <taxon>Rhizophlyctidales</taxon>
        <taxon>Rhizophlyctidaceae</taxon>
        <taxon>Rhizophlyctis</taxon>
    </lineage>
</organism>
<dbReference type="InterPro" id="IPR007273">
    <property type="entry name" value="SCAMP"/>
</dbReference>
<comment type="caution">
    <text evidence="6">The sequence shown here is derived from an EMBL/GenBank/DDBJ whole genome shotgun (WGS) entry which is preliminary data.</text>
</comment>
<evidence type="ECO:0000256" key="3">
    <source>
        <dbReference type="ARBA" id="ARBA00022989"/>
    </source>
</evidence>
<keyword evidence="4 5" id="KW-0472">Membrane</keyword>
<protein>
    <submittedName>
        <fullName evidence="6">Uncharacterized protein</fullName>
    </submittedName>
</protein>
<evidence type="ECO:0000313" key="7">
    <source>
        <dbReference type="Proteomes" id="UP001212841"/>
    </source>
</evidence>
<accession>A0AAD5S5R9</accession>
<dbReference type="GO" id="GO:0016020">
    <property type="term" value="C:membrane"/>
    <property type="evidence" value="ECO:0007669"/>
    <property type="project" value="UniProtKB-SubCell"/>
</dbReference>
<dbReference type="Proteomes" id="UP001212841">
    <property type="component" value="Unassembled WGS sequence"/>
</dbReference>
<name>A0AAD5S5R9_9FUNG</name>
<evidence type="ECO:0000256" key="4">
    <source>
        <dbReference type="ARBA" id="ARBA00023136"/>
    </source>
</evidence>
<keyword evidence="7" id="KW-1185">Reference proteome</keyword>
<evidence type="ECO:0000256" key="1">
    <source>
        <dbReference type="ARBA" id="ARBA00004141"/>
    </source>
</evidence>
<keyword evidence="2 5" id="KW-0812">Transmembrane</keyword>
<evidence type="ECO:0000256" key="5">
    <source>
        <dbReference type="SAM" id="Phobius"/>
    </source>
</evidence>
<feature type="transmembrane region" description="Helical" evidence="5">
    <location>
        <begin position="37"/>
        <end position="58"/>
    </location>
</feature>
<dbReference type="GO" id="GO:0015031">
    <property type="term" value="P:protein transport"/>
    <property type="evidence" value="ECO:0007669"/>
    <property type="project" value="InterPro"/>
</dbReference>
<sequence length="101" mass="10662">MCHIFYSFYMGLGIPGSGSAGAILTISLFASQKIVPGIMGCISTILWFLTGAWFLVLYKKIHTVYRLGGHSVADARNEAVRKAAGTGLVGAYLKSGTGGVF</sequence>
<proteinExistence type="predicted"/>
<gene>
    <name evidence="6" type="ORF">HK097_001346</name>
</gene>
<keyword evidence="3 5" id="KW-1133">Transmembrane helix</keyword>
<evidence type="ECO:0000256" key="2">
    <source>
        <dbReference type="ARBA" id="ARBA00022692"/>
    </source>
</evidence>
<dbReference type="AlphaFoldDB" id="A0AAD5S5R9"/>
<feature type="transmembrane region" description="Helical" evidence="5">
    <location>
        <begin position="12"/>
        <end position="31"/>
    </location>
</feature>
<comment type="subcellular location">
    <subcellularLocation>
        <location evidence="1">Membrane</location>
        <topology evidence="1">Multi-pass membrane protein</topology>
    </subcellularLocation>
</comment>
<dbReference type="EMBL" id="JADGJD010001263">
    <property type="protein sequence ID" value="KAJ3044866.1"/>
    <property type="molecule type" value="Genomic_DNA"/>
</dbReference>
<reference evidence="6" key="1">
    <citation type="submission" date="2020-05" db="EMBL/GenBank/DDBJ databases">
        <title>Phylogenomic resolution of chytrid fungi.</title>
        <authorList>
            <person name="Stajich J.E."/>
            <person name="Amses K."/>
            <person name="Simmons R."/>
            <person name="Seto K."/>
            <person name="Myers J."/>
            <person name="Bonds A."/>
            <person name="Quandt C.A."/>
            <person name="Barry K."/>
            <person name="Liu P."/>
            <person name="Grigoriev I."/>
            <person name="Longcore J.E."/>
            <person name="James T.Y."/>
        </authorList>
    </citation>
    <scope>NUCLEOTIDE SEQUENCE</scope>
    <source>
        <strain evidence="6">JEL0318</strain>
    </source>
</reference>